<accession>A0A4Z2HFV5</accession>
<organism evidence="1 2">
    <name type="scientific">Liparis tanakae</name>
    <name type="common">Tanaka's snailfish</name>
    <dbReference type="NCBI Taxonomy" id="230148"/>
    <lineage>
        <taxon>Eukaryota</taxon>
        <taxon>Metazoa</taxon>
        <taxon>Chordata</taxon>
        <taxon>Craniata</taxon>
        <taxon>Vertebrata</taxon>
        <taxon>Euteleostomi</taxon>
        <taxon>Actinopterygii</taxon>
        <taxon>Neopterygii</taxon>
        <taxon>Teleostei</taxon>
        <taxon>Neoteleostei</taxon>
        <taxon>Acanthomorphata</taxon>
        <taxon>Eupercaria</taxon>
        <taxon>Perciformes</taxon>
        <taxon>Cottioidei</taxon>
        <taxon>Cottales</taxon>
        <taxon>Liparidae</taxon>
        <taxon>Liparis</taxon>
    </lineage>
</organism>
<protein>
    <submittedName>
        <fullName evidence="1">Uncharacterized protein</fullName>
    </submittedName>
</protein>
<keyword evidence="2" id="KW-1185">Reference proteome</keyword>
<gene>
    <name evidence="1" type="ORF">EYF80_026110</name>
</gene>
<proteinExistence type="predicted"/>
<name>A0A4Z2HFV5_9TELE</name>
<sequence>MLEVIFRKSNTGVRETAAATSSCPDHVTLGGLSAALSGCSERHLSAAANTRTVDAHALMSPTDLYVTAT</sequence>
<evidence type="ECO:0000313" key="2">
    <source>
        <dbReference type="Proteomes" id="UP000314294"/>
    </source>
</evidence>
<evidence type="ECO:0000313" key="1">
    <source>
        <dbReference type="EMBL" id="TNN63692.1"/>
    </source>
</evidence>
<dbReference type="Proteomes" id="UP000314294">
    <property type="component" value="Unassembled WGS sequence"/>
</dbReference>
<reference evidence="1 2" key="1">
    <citation type="submission" date="2019-03" db="EMBL/GenBank/DDBJ databases">
        <title>First draft genome of Liparis tanakae, snailfish: a comprehensive survey of snailfish specific genes.</title>
        <authorList>
            <person name="Kim W."/>
            <person name="Song I."/>
            <person name="Jeong J.-H."/>
            <person name="Kim D."/>
            <person name="Kim S."/>
            <person name="Ryu S."/>
            <person name="Song J.Y."/>
            <person name="Lee S.K."/>
        </authorList>
    </citation>
    <scope>NUCLEOTIDE SEQUENCE [LARGE SCALE GENOMIC DNA]</scope>
    <source>
        <tissue evidence="1">Muscle</tissue>
    </source>
</reference>
<comment type="caution">
    <text evidence="1">The sequence shown here is derived from an EMBL/GenBank/DDBJ whole genome shotgun (WGS) entry which is preliminary data.</text>
</comment>
<dbReference type="EMBL" id="SRLO01000268">
    <property type="protein sequence ID" value="TNN63692.1"/>
    <property type="molecule type" value="Genomic_DNA"/>
</dbReference>
<dbReference type="AlphaFoldDB" id="A0A4Z2HFV5"/>